<dbReference type="Gene3D" id="1.20.1600.10">
    <property type="entry name" value="Outer membrane efflux proteins (OEP)"/>
    <property type="match status" value="2"/>
</dbReference>
<sequence>MRKWKQISAFCLAAALTVSGPAATVWAGSPEFARTPEEWSRLRDNVMDYNELAGLIHEYNVTVQKNQLDINDKKKDDRITRDQYAQYYRDAANDYRDMITGDDPVSDANGAANANRSEALADNNVEDLKVYQLTYDQEEANLVVTAQSSMVAYFQQKYELESAKSSLEFLEAAYQSALVRQNAGMATQADVLGALESVQSTQASIDKLTSSVEETRQKLCVMLGWKYNDTPDILEIPAVNMERIAAMNPDTDKESALSSNYTLKINMRKLENAVGDVTKQTLNRTIANNEQNIGSDLTKRYRAVLQAKAAYDQAGAELALESKNMDTAQRKYDLGALSKLDYLKQKNAFDTKNLAIKTSELALFQAVQNYDDAVNGLASAGGL</sequence>
<dbReference type="EMBL" id="JPME01000014">
    <property type="protein sequence ID" value="KEZ89968.1"/>
    <property type="molecule type" value="Genomic_DNA"/>
</dbReference>
<dbReference type="GO" id="GO:0015562">
    <property type="term" value="F:efflux transmembrane transporter activity"/>
    <property type="evidence" value="ECO:0007669"/>
    <property type="project" value="InterPro"/>
</dbReference>
<proteinExistence type="predicted"/>
<dbReference type="Proteomes" id="UP000028525">
    <property type="component" value="Unassembled WGS sequence"/>
</dbReference>
<gene>
    <name evidence="8" type="ORF">IO98_12615</name>
</gene>
<evidence type="ECO:0000256" key="1">
    <source>
        <dbReference type="ARBA" id="ARBA00004442"/>
    </source>
</evidence>
<accession>A0A084JLY4</accession>
<name>A0A084JLY4_9FIRM</name>
<feature type="signal peptide" evidence="7">
    <location>
        <begin position="1"/>
        <end position="27"/>
    </location>
</feature>
<dbReference type="GO" id="GO:0015288">
    <property type="term" value="F:porin activity"/>
    <property type="evidence" value="ECO:0007669"/>
    <property type="project" value="TreeGrafter"/>
</dbReference>
<dbReference type="STRING" id="29354.IO98_12615"/>
<keyword evidence="4" id="KW-0472">Membrane</keyword>
<dbReference type="GO" id="GO:0009279">
    <property type="term" value="C:cell outer membrane"/>
    <property type="evidence" value="ECO:0007669"/>
    <property type="project" value="UniProtKB-SubCell"/>
</dbReference>
<reference evidence="8 9" key="1">
    <citation type="submission" date="2014-07" db="EMBL/GenBank/DDBJ databases">
        <title>Draft genome of Clostridium celerecrescens 152B isolated from sediments associated with methane hydrate from Krishna Godavari basin.</title>
        <authorList>
            <person name="Honkalas V.S."/>
            <person name="Dabir A.P."/>
            <person name="Arora P."/>
            <person name="Dhakephalkar P.K."/>
        </authorList>
    </citation>
    <scope>NUCLEOTIDE SEQUENCE [LARGE SCALE GENOMIC DNA]</scope>
    <source>
        <strain evidence="8 9">152B</strain>
    </source>
</reference>
<dbReference type="PANTHER" id="PTHR30026:SF20">
    <property type="entry name" value="OUTER MEMBRANE PROTEIN TOLC"/>
    <property type="match status" value="1"/>
</dbReference>
<comment type="caution">
    <text evidence="8">The sequence shown here is derived from an EMBL/GenBank/DDBJ whole genome shotgun (WGS) entry which is preliminary data.</text>
</comment>
<evidence type="ECO:0000256" key="7">
    <source>
        <dbReference type="SAM" id="SignalP"/>
    </source>
</evidence>
<feature type="chain" id="PRO_5001777233" description="Transporter" evidence="7">
    <location>
        <begin position="28"/>
        <end position="383"/>
    </location>
</feature>
<comment type="subcellular location">
    <subcellularLocation>
        <location evidence="1">Cell outer membrane</location>
    </subcellularLocation>
</comment>
<evidence type="ECO:0000256" key="5">
    <source>
        <dbReference type="ARBA" id="ARBA00023237"/>
    </source>
</evidence>
<dbReference type="AlphaFoldDB" id="A0A084JLY4"/>
<evidence type="ECO:0000256" key="4">
    <source>
        <dbReference type="ARBA" id="ARBA00023136"/>
    </source>
</evidence>
<keyword evidence="9" id="KW-1185">Reference proteome</keyword>
<keyword evidence="3" id="KW-0812">Transmembrane</keyword>
<evidence type="ECO:0008006" key="10">
    <source>
        <dbReference type="Google" id="ProtNLM"/>
    </source>
</evidence>
<evidence type="ECO:0000256" key="2">
    <source>
        <dbReference type="ARBA" id="ARBA00022452"/>
    </source>
</evidence>
<keyword evidence="7" id="KW-0732">Signal</keyword>
<dbReference type="OrthoDB" id="1903697at2"/>
<dbReference type="GO" id="GO:1990281">
    <property type="term" value="C:efflux pump complex"/>
    <property type="evidence" value="ECO:0007669"/>
    <property type="project" value="TreeGrafter"/>
</dbReference>
<organism evidence="8 9">
    <name type="scientific">Lacrimispora celerecrescens</name>
    <dbReference type="NCBI Taxonomy" id="29354"/>
    <lineage>
        <taxon>Bacteria</taxon>
        <taxon>Bacillati</taxon>
        <taxon>Bacillota</taxon>
        <taxon>Clostridia</taxon>
        <taxon>Lachnospirales</taxon>
        <taxon>Lachnospiraceae</taxon>
        <taxon>Lacrimispora</taxon>
    </lineage>
</organism>
<keyword evidence="6" id="KW-0175">Coiled coil</keyword>
<keyword evidence="5" id="KW-0998">Cell outer membrane</keyword>
<protein>
    <recommendedName>
        <fullName evidence="10">Transporter</fullName>
    </recommendedName>
</protein>
<dbReference type="RefSeq" id="WP_038281398.1">
    <property type="nucleotide sequence ID" value="NZ_JPME01000014.1"/>
</dbReference>
<evidence type="ECO:0000313" key="8">
    <source>
        <dbReference type="EMBL" id="KEZ89968.1"/>
    </source>
</evidence>
<dbReference type="InterPro" id="IPR051906">
    <property type="entry name" value="TolC-like"/>
</dbReference>
<evidence type="ECO:0000256" key="6">
    <source>
        <dbReference type="SAM" id="Coils"/>
    </source>
</evidence>
<evidence type="ECO:0000313" key="9">
    <source>
        <dbReference type="Proteomes" id="UP000028525"/>
    </source>
</evidence>
<evidence type="ECO:0000256" key="3">
    <source>
        <dbReference type="ARBA" id="ARBA00022692"/>
    </source>
</evidence>
<dbReference type="SUPFAM" id="SSF56954">
    <property type="entry name" value="Outer membrane efflux proteins (OEP)"/>
    <property type="match status" value="2"/>
</dbReference>
<keyword evidence="2" id="KW-1134">Transmembrane beta strand</keyword>
<dbReference type="PANTHER" id="PTHR30026">
    <property type="entry name" value="OUTER MEMBRANE PROTEIN TOLC"/>
    <property type="match status" value="1"/>
</dbReference>
<feature type="coiled-coil region" evidence="6">
    <location>
        <begin position="160"/>
        <end position="218"/>
    </location>
</feature>